<dbReference type="Proteomes" id="UP001445732">
    <property type="component" value="Unassembled WGS sequence"/>
</dbReference>
<comment type="caution">
    <text evidence="6">The sequence shown here is derived from an EMBL/GenBank/DDBJ whole genome shotgun (WGS) entry which is preliminary data.</text>
</comment>
<keyword evidence="3 5" id="KW-1133">Transmembrane helix</keyword>
<keyword evidence="2 5" id="KW-0812">Transmembrane</keyword>
<evidence type="ECO:0000313" key="6">
    <source>
        <dbReference type="EMBL" id="MEQ7153967.1"/>
    </source>
</evidence>
<evidence type="ECO:0000256" key="5">
    <source>
        <dbReference type="SAM" id="Phobius"/>
    </source>
</evidence>
<evidence type="ECO:0000256" key="1">
    <source>
        <dbReference type="ARBA" id="ARBA00004141"/>
    </source>
</evidence>
<feature type="transmembrane region" description="Helical" evidence="5">
    <location>
        <begin position="123"/>
        <end position="141"/>
    </location>
</feature>
<feature type="transmembrane region" description="Helical" evidence="5">
    <location>
        <begin position="97"/>
        <end position="117"/>
    </location>
</feature>
<dbReference type="Pfam" id="PF13564">
    <property type="entry name" value="DoxX_2"/>
    <property type="match status" value="1"/>
</dbReference>
<evidence type="ECO:0000313" key="7">
    <source>
        <dbReference type="Proteomes" id="UP001445732"/>
    </source>
</evidence>
<evidence type="ECO:0000256" key="4">
    <source>
        <dbReference type="ARBA" id="ARBA00023136"/>
    </source>
</evidence>
<keyword evidence="4 5" id="KW-0472">Membrane</keyword>
<name>A0ABV1NJF2_9CAUL</name>
<keyword evidence="7" id="KW-1185">Reference proteome</keyword>
<comment type="subcellular location">
    <subcellularLocation>
        <location evidence="1">Membrane</location>
        <topology evidence="1">Multi-pass membrane protein</topology>
    </subcellularLocation>
</comment>
<evidence type="ECO:0000256" key="3">
    <source>
        <dbReference type="ARBA" id="ARBA00022989"/>
    </source>
</evidence>
<gene>
    <name evidence="6" type="ORF">ABN401_01935</name>
</gene>
<proteinExistence type="predicted"/>
<feature type="transmembrane region" description="Helical" evidence="5">
    <location>
        <begin position="69"/>
        <end position="90"/>
    </location>
</feature>
<protein>
    <submittedName>
        <fullName evidence="6">DoxX family protein</fullName>
    </submittedName>
</protein>
<dbReference type="EMBL" id="JBEGDD010000001">
    <property type="protein sequence ID" value="MEQ7153967.1"/>
    <property type="molecule type" value="Genomic_DNA"/>
</dbReference>
<reference evidence="6 7" key="1">
    <citation type="submission" date="2024-06" db="EMBL/GenBank/DDBJ databases">
        <title>Brevundimonas sp. C11.</title>
        <authorList>
            <person name="Maltman C."/>
        </authorList>
    </citation>
    <scope>NUCLEOTIDE SEQUENCE [LARGE SCALE GENOMIC DNA]</scope>
    <source>
        <strain evidence="6 7">C11</strain>
    </source>
</reference>
<organism evidence="6 7">
    <name type="scientific">Brevundimonas aurifodinae</name>
    <dbReference type="NCBI Taxonomy" id="1508312"/>
    <lineage>
        <taxon>Bacteria</taxon>
        <taxon>Pseudomonadati</taxon>
        <taxon>Pseudomonadota</taxon>
        <taxon>Alphaproteobacteria</taxon>
        <taxon>Caulobacterales</taxon>
        <taxon>Caulobacteraceae</taxon>
        <taxon>Brevundimonas</taxon>
    </lineage>
</organism>
<feature type="transmembrane region" description="Helical" evidence="5">
    <location>
        <begin position="28"/>
        <end position="49"/>
    </location>
</feature>
<evidence type="ECO:0000256" key="2">
    <source>
        <dbReference type="ARBA" id="ARBA00022692"/>
    </source>
</evidence>
<sequence>MMSTTLTPGTRRPLTPAQLRLRANYRNLALWTLQGWVAMFFLAAGYAKVSEPMDNLIALMTWPAYASESLARGLGLVEIVLALGLLAPLASWSLGRWPLLISAAGLLGLQTIMLTLHAATLDLGLALTNAVLLAMTIPILLGRRSPH</sequence>
<dbReference type="InterPro" id="IPR032808">
    <property type="entry name" value="DoxX"/>
</dbReference>
<dbReference type="RefSeq" id="WP_349683127.1">
    <property type="nucleotide sequence ID" value="NZ_JBEGDD010000001.1"/>
</dbReference>
<accession>A0ABV1NJF2</accession>